<dbReference type="AlphaFoldDB" id="A0A4Y2MI00"/>
<proteinExistence type="predicted"/>
<reference evidence="1 2" key="1">
    <citation type="journal article" date="2019" name="Sci. Rep.">
        <title>Orb-weaving spider Araneus ventricosus genome elucidates the spidroin gene catalogue.</title>
        <authorList>
            <person name="Kono N."/>
            <person name="Nakamura H."/>
            <person name="Ohtoshi R."/>
            <person name="Moran D.A.P."/>
            <person name="Shinohara A."/>
            <person name="Yoshida Y."/>
            <person name="Fujiwara M."/>
            <person name="Mori M."/>
            <person name="Tomita M."/>
            <person name="Arakawa K."/>
        </authorList>
    </citation>
    <scope>NUCLEOTIDE SEQUENCE [LARGE SCALE GENOMIC DNA]</scope>
</reference>
<comment type="caution">
    <text evidence="1">The sequence shown here is derived from an EMBL/GenBank/DDBJ whole genome shotgun (WGS) entry which is preliminary data.</text>
</comment>
<evidence type="ECO:0000313" key="2">
    <source>
        <dbReference type="Proteomes" id="UP000499080"/>
    </source>
</evidence>
<dbReference type="EMBL" id="BGPR01007360">
    <property type="protein sequence ID" value="GBN26273.1"/>
    <property type="molecule type" value="Genomic_DNA"/>
</dbReference>
<dbReference type="Proteomes" id="UP000499080">
    <property type="component" value="Unassembled WGS sequence"/>
</dbReference>
<protein>
    <submittedName>
        <fullName evidence="1">Uncharacterized protein</fullName>
    </submittedName>
</protein>
<gene>
    <name evidence="1" type="ORF">AVEN_108195_1</name>
</gene>
<evidence type="ECO:0000313" key="1">
    <source>
        <dbReference type="EMBL" id="GBN26273.1"/>
    </source>
</evidence>
<name>A0A4Y2MI00_ARAVE</name>
<keyword evidence="2" id="KW-1185">Reference proteome</keyword>
<sequence length="94" mass="10654">MASSDRCILANARLVIHDHLTQSKGPGPTPNPNVETRYLWHGMEVAHRIFNPPQISITPLHLRGRYESMTLAILPDPFDEPGLPYWPFFKAPLP</sequence>
<organism evidence="1 2">
    <name type="scientific">Araneus ventricosus</name>
    <name type="common">Orbweaver spider</name>
    <name type="synonym">Epeira ventricosa</name>
    <dbReference type="NCBI Taxonomy" id="182803"/>
    <lineage>
        <taxon>Eukaryota</taxon>
        <taxon>Metazoa</taxon>
        <taxon>Ecdysozoa</taxon>
        <taxon>Arthropoda</taxon>
        <taxon>Chelicerata</taxon>
        <taxon>Arachnida</taxon>
        <taxon>Araneae</taxon>
        <taxon>Araneomorphae</taxon>
        <taxon>Entelegynae</taxon>
        <taxon>Araneoidea</taxon>
        <taxon>Araneidae</taxon>
        <taxon>Araneus</taxon>
    </lineage>
</organism>
<accession>A0A4Y2MI00</accession>